<evidence type="ECO:0000313" key="10">
    <source>
        <dbReference type="EMBL" id="HBQ48357.1"/>
    </source>
</evidence>
<gene>
    <name evidence="9" type="ORF">DCG65_02505</name>
    <name evidence="10" type="ORF">DD728_05655</name>
    <name evidence="11" type="ORF">HY36_08120</name>
</gene>
<feature type="compositionally biased region" description="Polar residues" evidence="7">
    <location>
        <begin position="492"/>
        <end position="503"/>
    </location>
</feature>
<feature type="transmembrane region" description="Helical" evidence="8">
    <location>
        <begin position="43"/>
        <end position="61"/>
    </location>
</feature>
<evidence type="ECO:0000256" key="7">
    <source>
        <dbReference type="SAM" id="MobiDB-lite"/>
    </source>
</evidence>
<evidence type="ECO:0000256" key="6">
    <source>
        <dbReference type="ARBA" id="ARBA00023136"/>
    </source>
</evidence>
<evidence type="ECO:0000256" key="4">
    <source>
        <dbReference type="ARBA" id="ARBA00022692"/>
    </source>
</evidence>
<feature type="transmembrane region" description="Helical" evidence="8">
    <location>
        <begin position="229"/>
        <end position="250"/>
    </location>
</feature>
<dbReference type="CDD" id="cd13127">
    <property type="entry name" value="MATE_tuaB_like"/>
    <property type="match status" value="1"/>
</dbReference>
<keyword evidence="12" id="KW-1185">Reference proteome</keyword>
<feature type="region of interest" description="Disordered" evidence="7">
    <location>
        <begin position="492"/>
        <end position="513"/>
    </location>
</feature>
<dbReference type="EMBL" id="DOGS01000117">
    <property type="protein sequence ID" value="HBQ48357.1"/>
    <property type="molecule type" value="Genomic_DNA"/>
</dbReference>
<evidence type="ECO:0000256" key="5">
    <source>
        <dbReference type="ARBA" id="ARBA00022989"/>
    </source>
</evidence>
<keyword evidence="6 8" id="KW-0472">Membrane</keyword>
<dbReference type="PANTHER" id="PTHR30250:SF10">
    <property type="entry name" value="LIPOPOLYSACCHARIDE BIOSYNTHESIS PROTEIN WZXC"/>
    <property type="match status" value="1"/>
</dbReference>
<feature type="transmembrane region" description="Helical" evidence="8">
    <location>
        <begin position="314"/>
        <end position="335"/>
    </location>
</feature>
<feature type="transmembrane region" description="Helical" evidence="8">
    <location>
        <begin position="443"/>
        <end position="464"/>
    </location>
</feature>
<accession>A0A059DZ43</accession>
<dbReference type="PATRIC" id="fig|1280948.3.peg.2739"/>
<dbReference type="PANTHER" id="PTHR30250">
    <property type="entry name" value="PST FAMILY PREDICTED COLANIC ACID TRANSPORTER"/>
    <property type="match status" value="1"/>
</dbReference>
<feature type="transmembrane region" description="Helical" evidence="8">
    <location>
        <begin position="412"/>
        <end position="431"/>
    </location>
</feature>
<evidence type="ECO:0000313" key="14">
    <source>
        <dbReference type="Proteomes" id="UP000263957"/>
    </source>
</evidence>
<dbReference type="GO" id="GO:0005886">
    <property type="term" value="C:plasma membrane"/>
    <property type="evidence" value="ECO:0007669"/>
    <property type="project" value="UniProtKB-SubCell"/>
</dbReference>
<dbReference type="EMBL" id="DMBR01000076">
    <property type="protein sequence ID" value="HAE93404.1"/>
    <property type="molecule type" value="Genomic_DNA"/>
</dbReference>
<feature type="transmembrane region" description="Helical" evidence="8">
    <location>
        <begin position="82"/>
        <end position="104"/>
    </location>
</feature>
<organism evidence="11 12">
    <name type="scientific">Hyphomonas atlantica</name>
    <dbReference type="NCBI Taxonomy" id="1280948"/>
    <lineage>
        <taxon>Bacteria</taxon>
        <taxon>Pseudomonadati</taxon>
        <taxon>Pseudomonadota</taxon>
        <taxon>Alphaproteobacteria</taxon>
        <taxon>Hyphomonadales</taxon>
        <taxon>Hyphomonadaceae</taxon>
        <taxon>Hyphomonas</taxon>
    </lineage>
</organism>
<evidence type="ECO:0000256" key="1">
    <source>
        <dbReference type="ARBA" id="ARBA00004651"/>
    </source>
</evidence>
<dbReference type="STRING" id="1280948.HY36_08120"/>
<evidence type="ECO:0000313" key="12">
    <source>
        <dbReference type="Proteomes" id="UP000024547"/>
    </source>
</evidence>
<dbReference type="InterPro" id="IPR050833">
    <property type="entry name" value="Poly_Biosynth_Transport"/>
</dbReference>
<feature type="transmembrane region" description="Helical" evidence="8">
    <location>
        <begin position="355"/>
        <end position="374"/>
    </location>
</feature>
<evidence type="ECO:0000256" key="2">
    <source>
        <dbReference type="ARBA" id="ARBA00007430"/>
    </source>
</evidence>
<dbReference type="Pfam" id="PF13440">
    <property type="entry name" value="Polysacc_synt_3"/>
    <property type="match status" value="1"/>
</dbReference>
<dbReference type="Proteomes" id="UP000259173">
    <property type="component" value="Unassembled WGS sequence"/>
</dbReference>
<comment type="subcellular location">
    <subcellularLocation>
        <location evidence="1">Cell membrane</location>
        <topology evidence="1">Multi-pass membrane protein</topology>
    </subcellularLocation>
</comment>
<dbReference type="AlphaFoldDB" id="A0A059DZ43"/>
<keyword evidence="3" id="KW-1003">Cell membrane</keyword>
<dbReference type="OrthoDB" id="9770347at2"/>
<evidence type="ECO:0000256" key="3">
    <source>
        <dbReference type="ARBA" id="ARBA00022475"/>
    </source>
</evidence>
<feature type="transmembrane region" description="Helical" evidence="8">
    <location>
        <begin position="116"/>
        <end position="135"/>
    </location>
</feature>
<evidence type="ECO:0000313" key="9">
    <source>
        <dbReference type="EMBL" id="HAE93404.1"/>
    </source>
</evidence>
<comment type="similarity">
    <text evidence="2">Belongs to the polysaccharide synthase family.</text>
</comment>
<dbReference type="RefSeq" id="WP_035553798.1">
    <property type="nucleotide sequence ID" value="NZ_AWFH01000045.1"/>
</dbReference>
<protein>
    <submittedName>
        <fullName evidence="9">Lipopolysaccharide biosynthesis protein</fullName>
    </submittedName>
</protein>
<feature type="transmembrane region" description="Helical" evidence="8">
    <location>
        <begin position="12"/>
        <end position="37"/>
    </location>
</feature>
<reference evidence="11 12" key="1">
    <citation type="journal article" date="2014" name="Antonie Van Leeuwenhoek">
        <title>Hyphomonas beringensis sp. nov. and Hyphomonas chukchiensis sp. nov., isolated from surface seawater of the Bering Sea and Chukchi Sea.</title>
        <authorList>
            <person name="Li C."/>
            <person name="Lai Q."/>
            <person name="Li G."/>
            <person name="Dong C."/>
            <person name="Wang J."/>
            <person name="Liao Y."/>
            <person name="Shao Z."/>
        </authorList>
    </citation>
    <scope>NUCLEOTIDE SEQUENCE [LARGE SCALE GENOMIC DNA]</scope>
    <source>
        <strain evidence="11 12">22II1-22F38</strain>
    </source>
</reference>
<dbReference type="GeneID" id="92500698"/>
<reference evidence="13 14" key="2">
    <citation type="journal article" date="2018" name="Nat. Biotechnol.">
        <title>A standardized bacterial taxonomy based on genome phylogeny substantially revises the tree of life.</title>
        <authorList>
            <person name="Parks D.H."/>
            <person name="Chuvochina M."/>
            <person name="Waite D.W."/>
            <person name="Rinke C."/>
            <person name="Skarshewski A."/>
            <person name="Chaumeil P.A."/>
            <person name="Hugenholtz P."/>
        </authorList>
    </citation>
    <scope>NUCLEOTIDE SEQUENCE [LARGE SCALE GENOMIC DNA]</scope>
    <source>
        <strain evidence="10">UBA10378</strain>
        <strain evidence="9">UBA8557</strain>
    </source>
</reference>
<dbReference type="Proteomes" id="UP000263957">
    <property type="component" value="Unassembled WGS sequence"/>
</dbReference>
<proteinExistence type="inferred from homology"/>
<evidence type="ECO:0000313" key="11">
    <source>
        <dbReference type="EMBL" id="KCZ59234.1"/>
    </source>
</evidence>
<feature type="transmembrane region" description="Helical" evidence="8">
    <location>
        <begin position="285"/>
        <end position="308"/>
    </location>
</feature>
<keyword evidence="4 8" id="KW-0812">Transmembrane</keyword>
<feature type="transmembrane region" description="Helical" evidence="8">
    <location>
        <begin position="380"/>
        <end position="400"/>
    </location>
</feature>
<comment type="caution">
    <text evidence="11">The sequence shown here is derived from an EMBL/GenBank/DDBJ whole genome shotgun (WGS) entry which is preliminary data.</text>
</comment>
<dbReference type="EMBL" id="AWFH01000045">
    <property type="protein sequence ID" value="KCZ59234.1"/>
    <property type="molecule type" value="Genomic_DNA"/>
</dbReference>
<evidence type="ECO:0000256" key="8">
    <source>
        <dbReference type="SAM" id="Phobius"/>
    </source>
</evidence>
<sequence>MSKGLMSSAGKAAAWSAVGSWAGLVGSMLSLVVLARLLAPTDFGIYGFVLVTLAIPEAIACNSLNESLIQRQELTRGHSNSVFGLSFFFAALFFVIIAVSAPMIEAFFGQEGLTPFLWVMSAGLFVGAFTAVPAGHLQRRLAFKQIALVDVVGTLVAAIVGIVLAILLQNAWALLIMELSRRIVRMLAFWWFDRWMPSLSFSISNLKDLAAFNFASVSLRLITVLEKSIPQAVIGMFLGPAALGMFNLAMRVQEQAGTALISPFGAIALPFASKSQANRELLHKLLRGAITVATFVAYPAFLGAVAIAPVAVPIVFGEQWIGAIGAIQISLLIGIRRPTSTFDAGVLKGVGRPDLVLKIALICLATMIALPYVAPYGLEAIMWLIWAQKMIGWVLGALAVQRVVGFSIKQQVFAGASALLASIIMAGAVILTSARIPEHVDDIAKLLLLVVLGALTYPLVLLIVSPRTTLRRIRALVLLFAGKKERALQTMMNSPDNDESSNFAPEVSDAAKS</sequence>
<dbReference type="eggNOG" id="COG2244">
    <property type="taxonomic scope" value="Bacteria"/>
</dbReference>
<keyword evidence="5 8" id="KW-1133">Transmembrane helix</keyword>
<name>A0A059DZ43_9PROT</name>
<feature type="transmembrane region" description="Helical" evidence="8">
    <location>
        <begin position="147"/>
        <end position="175"/>
    </location>
</feature>
<evidence type="ECO:0000313" key="13">
    <source>
        <dbReference type="Proteomes" id="UP000259173"/>
    </source>
</evidence>
<dbReference type="Proteomes" id="UP000024547">
    <property type="component" value="Unassembled WGS sequence"/>
</dbReference>